<evidence type="ECO:0000313" key="6">
    <source>
        <dbReference type="Proteomes" id="UP000716291"/>
    </source>
</evidence>
<dbReference type="SUPFAM" id="SSF57701">
    <property type="entry name" value="Zn2/Cys6 DNA-binding domain"/>
    <property type="match status" value="1"/>
</dbReference>
<dbReference type="SMART" id="SM00066">
    <property type="entry name" value="GAL4"/>
    <property type="match status" value="1"/>
</dbReference>
<dbReference type="InterPro" id="IPR036864">
    <property type="entry name" value="Zn2-C6_fun-type_DNA-bd_sf"/>
</dbReference>
<dbReference type="InterPro" id="IPR050335">
    <property type="entry name" value="ERT1_acuK_gluconeogen_tf"/>
</dbReference>
<feature type="compositionally biased region" description="Low complexity" evidence="3">
    <location>
        <begin position="238"/>
        <end position="289"/>
    </location>
</feature>
<dbReference type="PROSITE" id="PS50048">
    <property type="entry name" value="ZN2_CY6_FUNGAL_2"/>
    <property type="match status" value="1"/>
</dbReference>
<gene>
    <name evidence="5" type="ORF">G6F64_004043</name>
</gene>
<evidence type="ECO:0000256" key="1">
    <source>
        <dbReference type="ARBA" id="ARBA00022723"/>
    </source>
</evidence>
<evidence type="ECO:0000259" key="4">
    <source>
        <dbReference type="PROSITE" id="PS50048"/>
    </source>
</evidence>
<dbReference type="InterPro" id="IPR001138">
    <property type="entry name" value="Zn2Cys6_DnaBD"/>
</dbReference>
<dbReference type="EMBL" id="JAANQT010000424">
    <property type="protein sequence ID" value="KAG1311121.1"/>
    <property type="molecule type" value="Genomic_DNA"/>
</dbReference>
<feature type="region of interest" description="Disordered" evidence="3">
    <location>
        <begin position="136"/>
        <end position="165"/>
    </location>
</feature>
<feature type="compositionally biased region" description="Polar residues" evidence="3">
    <location>
        <begin position="290"/>
        <end position="300"/>
    </location>
</feature>
<comment type="caution">
    <text evidence="5">The sequence shown here is derived from an EMBL/GenBank/DDBJ whole genome shotgun (WGS) entry which is preliminary data.</text>
</comment>
<feature type="domain" description="Zn(2)-C6 fungal-type" evidence="4">
    <location>
        <begin position="100"/>
        <end position="131"/>
    </location>
</feature>
<dbReference type="Pfam" id="PF00172">
    <property type="entry name" value="Zn_clus"/>
    <property type="match status" value="1"/>
</dbReference>
<dbReference type="GO" id="GO:0000981">
    <property type="term" value="F:DNA-binding transcription factor activity, RNA polymerase II-specific"/>
    <property type="evidence" value="ECO:0007669"/>
    <property type="project" value="InterPro"/>
</dbReference>
<evidence type="ECO:0000313" key="5">
    <source>
        <dbReference type="EMBL" id="KAG1311121.1"/>
    </source>
</evidence>
<dbReference type="CDD" id="cd00067">
    <property type="entry name" value="GAL4"/>
    <property type="match status" value="1"/>
</dbReference>
<keyword evidence="1" id="KW-0479">Metal-binding</keyword>
<keyword evidence="2" id="KW-0539">Nucleus</keyword>
<name>A0A9P6XDA1_RHIOR</name>
<sequence>MQQFPAYFTGYENSATQQTQQQAPQQSQDANQQQQHSQPLLTGPNLAIYSPAAMQPLSVLAAAQRKDPDPNAMVNAVAAANVPVELGAHGKPKRKQVKNACVNCQKACKKCDIGRPCQRCIKYGITDTCVNSVRKERKKGIKRGPYKKRSGESAASSGASTPNMASPAAPMYANGVRPAAIPIHYQPFPHHYDPYHVYTSNSQMMPQAYMVPASIQQMYPGHPVMSYQAAMNIISPQQQQQSLQSAQQQQPQHQQQQQQHQQQQQPQQQQALGDQQANNNNNSNIQQQQTTANNTVTETKPNAEGDDDDDDEGSKLTILSRLCSAVLDRNDTPKQETDIKTEGNQENTPPPSRPQSATS</sequence>
<evidence type="ECO:0000256" key="3">
    <source>
        <dbReference type="SAM" id="MobiDB-lite"/>
    </source>
</evidence>
<evidence type="ECO:0000256" key="2">
    <source>
        <dbReference type="ARBA" id="ARBA00023242"/>
    </source>
</evidence>
<accession>A0A9P6XDA1</accession>
<reference evidence="5" key="1">
    <citation type="journal article" date="2020" name="Microb. Genom.">
        <title>Genetic diversity of clinical and environmental Mucorales isolates obtained from an investigation of mucormycosis cases among solid organ transplant recipients.</title>
        <authorList>
            <person name="Nguyen M.H."/>
            <person name="Kaul D."/>
            <person name="Muto C."/>
            <person name="Cheng S.J."/>
            <person name="Richter R.A."/>
            <person name="Bruno V.M."/>
            <person name="Liu G."/>
            <person name="Beyhan S."/>
            <person name="Sundermann A.J."/>
            <person name="Mounaud S."/>
            <person name="Pasculle A.W."/>
            <person name="Nierman W.C."/>
            <person name="Driscoll E."/>
            <person name="Cumbie R."/>
            <person name="Clancy C.J."/>
            <person name="Dupont C.L."/>
        </authorList>
    </citation>
    <scope>NUCLEOTIDE SEQUENCE</scope>
    <source>
        <strain evidence="5">GL11</strain>
    </source>
</reference>
<dbReference type="OrthoDB" id="5575144at2759"/>
<dbReference type="GO" id="GO:0008270">
    <property type="term" value="F:zinc ion binding"/>
    <property type="evidence" value="ECO:0007669"/>
    <property type="project" value="InterPro"/>
</dbReference>
<organism evidence="5 6">
    <name type="scientific">Rhizopus oryzae</name>
    <name type="common">Mucormycosis agent</name>
    <name type="synonym">Rhizopus arrhizus var. delemar</name>
    <dbReference type="NCBI Taxonomy" id="64495"/>
    <lineage>
        <taxon>Eukaryota</taxon>
        <taxon>Fungi</taxon>
        <taxon>Fungi incertae sedis</taxon>
        <taxon>Mucoromycota</taxon>
        <taxon>Mucoromycotina</taxon>
        <taxon>Mucoromycetes</taxon>
        <taxon>Mucorales</taxon>
        <taxon>Mucorineae</taxon>
        <taxon>Rhizopodaceae</taxon>
        <taxon>Rhizopus</taxon>
    </lineage>
</organism>
<feature type="compositionally biased region" description="Basic residues" evidence="3">
    <location>
        <begin position="136"/>
        <end position="148"/>
    </location>
</feature>
<proteinExistence type="predicted"/>
<dbReference type="Proteomes" id="UP000716291">
    <property type="component" value="Unassembled WGS sequence"/>
</dbReference>
<dbReference type="PANTHER" id="PTHR47659">
    <property type="entry name" value="ZN(II)2CYS6 TRANSCRIPTION FACTOR (EUROFUNG)-RELATED"/>
    <property type="match status" value="1"/>
</dbReference>
<feature type="compositionally biased region" description="Basic and acidic residues" evidence="3">
    <location>
        <begin position="328"/>
        <end position="343"/>
    </location>
</feature>
<feature type="compositionally biased region" description="Low complexity" evidence="3">
    <location>
        <begin position="13"/>
        <end position="39"/>
    </location>
</feature>
<feature type="region of interest" description="Disordered" evidence="3">
    <location>
        <begin position="1"/>
        <end position="42"/>
    </location>
</feature>
<dbReference type="PANTHER" id="PTHR47659:SF7">
    <property type="entry name" value="FUNGAL TRANSCRIPTIONAL REGULATORY PROTEIN, N-TERMINAL DOMAIN-CONTAINING PROTEIN"/>
    <property type="match status" value="1"/>
</dbReference>
<feature type="region of interest" description="Disordered" evidence="3">
    <location>
        <begin position="238"/>
        <end position="359"/>
    </location>
</feature>
<protein>
    <recommendedName>
        <fullName evidence="4">Zn(2)-C6 fungal-type domain-containing protein</fullName>
    </recommendedName>
</protein>
<dbReference type="AlphaFoldDB" id="A0A9P6XDA1"/>
<keyword evidence="6" id="KW-1185">Reference proteome</keyword>